<accession>A0A6J6XHR3</accession>
<keyword evidence="3 6" id="KW-0812">Transmembrane</keyword>
<dbReference type="AlphaFoldDB" id="A0A6J6XHR3"/>
<feature type="transmembrane region" description="Helical" evidence="6">
    <location>
        <begin position="44"/>
        <end position="63"/>
    </location>
</feature>
<reference evidence="7" key="1">
    <citation type="submission" date="2020-05" db="EMBL/GenBank/DDBJ databases">
        <authorList>
            <person name="Chiriac C."/>
            <person name="Salcher M."/>
            <person name="Ghai R."/>
            <person name="Kavagutti S V."/>
        </authorList>
    </citation>
    <scope>NUCLEOTIDE SEQUENCE</scope>
</reference>
<evidence type="ECO:0000256" key="2">
    <source>
        <dbReference type="ARBA" id="ARBA00022448"/>
    </source>
</evidence>
<dbReference type="Pfam" id="PF01384">
    <property type="entry name" value="PHO4"/>
    <property type="match status" value="1"/>
</dbReference>
<dbReference type="GO" id="GO:0035435">
    <property type="term" value="P:phosphate ion transmembrane transport"/>
    <property type="evidence" value="ECO:0007669"/>
    <property type="project" value="TreeGrafter"/>
</dbReference>
<feature type="transmembrane region" description="Helical" evidence="6">
    <location>
        <begin position="306"/>
        <end position="330"/>
    </location>
</feature>
<comment type="subcellular location">
    <subcellularLocation>
        <location evidence="1">Membrane</location>
        <topology evidence="1">Multi-pass membrane protein</topology>
    </subcellularLocation>
</comment>
<keyword evidence="2" id="KW-0813">Transport</keyword>
<dbReference type="InterPro" id="IPR001204">
    <property type="entry name" value="Phos_transporter"/>
</dbReference>
<gene>
    <name evidence="7" type="ORF">UFOPK2975_01013</name>
</gene>
<proteinExistence type="predicted"/>
<evidence type="ECO:0000256" key="4">
    <source>
        <dbReference type="ARBA" id="ARBA00022989"/>
    </source>
</evidence>
<dbReference type="PANTHER" id="PTHR11101">
    <property type="entry name" value="PHOSPHATE TRANSPORTER"/>
    <property type="match status" value="1"/>
</dbReference>
<dbReference type="PANTHER" id="PTHR11101:SF80">
    <property type="entry name" value="PHOSPHATE TRANSPORTER"/>
    <property type="match status" value="1"/>
</dbReference>
<organism evidence="7">
    <name type="scientific">freshwater metagenome</name>
    <dbReference type="NCBI Taxonomy" id="449393"/>
    <lineage>
        <taxon>unclassified sequences</taxon>
        <taxon>metagenomes</taxon>
        <taxon>ecological metagenomes</taxon>
    </lineage>
</organism>
<sequence length="331" mass="34368">MSNFALYAVIGLALVFDFVNGFHDAANSIATVVATRVLSPVQAVAWAAFWNFIAFAVLGTAVAKTIAKGVVDPSVISIGVIFAGLIGAVTWNVLTAYLGLPSSSSHALIGGMMGAGIMKAGGHVVILSGLRKTGVFIIFSPLVGLALGMILMLVLMWLVFRIKNTKMTNKVFRRLQLVSAAAFSLGHGANDAQKTMGIILALLIGAGKVGPESDVPIWVVLSAHTAIGLGTMFGGWKIVKTMGNKLTRLQPMGGVAAETAAAITLFFTSLKGIPVSTTHTITGAIVGVGSSRRLSAVRWGVARRVVWAWVLTIPGAALVSALSYVVIAALS</sequence>
<keyword evidence="4 6" id="KW-1133">Transmembrane helix</keyword>
<name>A0A6J6XHR3_9ZZZZ</name>
<evidence type="ECO:0000256" key="3">
    <source>
        <dbReference type="ARBA" id="ARBA00022692"/>
    </source>
</evidence>
<dbReference type="GO" id="GO:0005315">
    <property type="term" value="F:phosphate transmembrane transporter activity"/>
    <property type="evidence" value="ECO:0007669"/>
    <property type="project" value="InterPro"/>
</dbReference>
<dbReference type="EMBL" id="CAFAAG010000082">
    <property type="protein sequence ID" value="CAB4796731.1"/>
    <property type="molecule type" value="Genomic_DNA"/>
</dbReference>
<evidence type="ECO:0000256" key="5">
    <source>
        <dbReference type="ARBA" id="ARBA00023136"/>
    </source>
</evidence>
<feature type="transmembrane region" description="Helical" evidence="6">
    <location>
        <begin position="217"/>
        <end position="239"/>
    </location>
</feature>
<feature type="transmembrane region" description="Helical" evidence="6">
    <location>
        <begin position="134"/>
        <end position="160"/>
    </location>
</feature>
<dbReference type="GO" id="GO:0016020">
    <property type="term" value="C:membrane"/>
    <property type="evidence" value="ECO:0007669"/>
    <property type="project" value="UniProtKB-SubCell"/>
</dbReference>
<keyword evidence="5 6" id="KW-0472">Membrane</keyword>
<feature type="transmembrane region" description="Helical" evidence="6">
    <location>
        <begin position="106"/>
        <end position="127"/>
    </location>
</feature>
<protein>
    <submittedName>
        <fullName evidence="7">Unannotated protein</fullName>
    </submittedName>
</protein>
<evidence type="ECO:0000313" key="7">
    <source>
        <dbReference type="EMBL" id="CAB4796731.1"/>
    </source>
</evidence>
<feature type="transmembrane region" description="Helical" evidence="6">
    <location>
        <begin position="75"/>
        <end position="100"/>
    </location>
</feature>
<evidence type="ECO:0000256" key="6">
    <source>
        <dbReference type="SAM" id="Phobius"/>
    </source>
</evidence>
<evidence type="ECO:0000256" key="1">
    <source>
        <dbReference type="ARBA" id="ARBA00004141"/>
    </source>
</evidence>